<dbReference type="EMBL" id="CAADFI010000002">
    <property type="protein sequence ID" value="VFJ88665.1"/>
    <property type="molecule type" value="Genomic_DNA"/>
</dbReference>
<sequence>MYRGEPNFLFSKVGWFSVRDRQMDTMSKEINGYYGNKLLNTPVDDLASYFEQKYRIDVPALRENEILADQHESQIDVSHDPRRYIGDRGQPFFVAGTEVEITIPFDGEAGAFNIRPTRFTSSPPIAEVRGSALVLSIRGTELTAEDVRSRIDRTISEINNYLQNLRRDAAELNGGLLDAAHTAIERRRDKLLKNQNLVSALGFPLKERADAPRTYSAPDVRRRIQPHPPEASSAPYKPEPELDQGHYGHILGVVENMAHVMERSPSAFSHMDEEALRSHFLVQLNGHFEGAATGETFNYSGKTDILVRVEDKNIFIGECKFWGGPKKLTETIDQILSYSAWRDTKVAILIFNKNKNFSAVLEAITPTVETHPNYKRIVNQDSESRFRYVFSHKDDANRELTLTILAFDVPRQLS</sequence>
<evidence type="ECO:0008006" key="5">
    <source>
        <dbReference type="Google" id="ProtNLM"/>
    </source>
</evidence>
<evidence type="ECO:0000313" key="4">
    <source>
        <dbReference type="EMBL" id="VFJ94934.1"/>
    </source>
</evidence>
<evidence type="ECO:0000313" key="3">
    <source>
        <dbReference type="EMBL" id="VFJ88665.1"/>
    </source>
</evidence>
<protein>
    <recommendedName>
        <fullName evidence="5">Restriction endonuclease</fullName>
    </recommendedName>
</protein>
<dbReference type="AlphaFoldDB" id="A0A450U692"/>
<proteinExistence type="predicted"/>
<evidence type="ECO:0000256" key="1">
    <source>
        <dbReference type="SAM" id="MobiDB-lite"/>
    </source>
</evidence>
<accession>A0A450U692</accession>
<dbReference type="EMBL" id="CAADFG010000002">
    <property type="protein sequence ID" value="VFJ87006.1"/>
    <property type="molecule type" value="Genomic_DNA"/>
</dbReference>
<evidence type="ECO:0000313" key="2">
    <source>
        <dbReference type="EMBL" id="VFJ87006.1"/>
    </source>
</evidence>
<feature type="region of interest" description="Disordered" evidence="1">
    <location>
        <begin position="211"/>
        <end position="241"/>
    </location>
</feature>
<gene>
    <name evidence="2" type="ORF">BECKH772A_GA0070896_100027</name>
    <name evidence="3" type="ORF">BECKH772B_GA0070898_100023</name>
    <name evidence="4" type="ORF">BECKH772C_GA0070978_1000154</name>
</gene>
<organism evidence="2">
    <name type="scientific">Candidatus Kentrum eta</name>
    <dbReference type="NCBI Taxonomy" id="2126337"/>
    <lineage>
        <taxon>Bacteria</taxon>
        <taxon>Pseudomonadati</taxon>
        <taxon>Pseudomonadota</taxon>
        <taxon>Gammaproteobacteria</taxon>
        <taxon>Candidatus Kentrum</taxon>
    </lineage>
</organism>
<name>A0A450U692_9GAMM</name>
<reference evidence="2" key="1">
    <citation type="submission" date="2019-02" db="EMBL/GenBank/DDBJ databases">
        <authorList>
            <person name="Gruber-Vodicka R. H."/>
            <person name="Seah K. B. B."/>
        </authorList>
    </citation>
    <scope>NUCLEOTIDE SEQUENCE</scope>
    <source>
        <strain evidence="4">BECK_SA2B12</strain>
        <strain evidence="2">BECK_SA2B15</strain>
        <strain evidence="3">BECK_SA2B20</strain>
    </source>
</reference>
<dbReference type="EMBL" id="CAADFJ010000001">
    <property type="protein sequence ID" value="VFJ94934.1"/>
    <property type="molecule type" value="Genomic_DNA"/>
</dbReference>